<evidence type="ECO:0000313" key="2">
    <source>
        <dbReference type="EMBL" id="GAA2965234.1"/>
    </source>
</evidence>
<feature type="compositionally biased region" description="Basic and acidic residues" evidence="1">
    <location>
        <begin position="52"/>
        <end position="93"/>
    </location>
</feature>
<organism evidence="2 3">
    <name type="scientific">Streptomyces enissocaesilis</name>
    <dbReference type="NCBI Taxonomy" id="332589"/>
    <lineage>
        <taxon>Bacteria</taxon>
        <taxon>Bacillati</taxon>
        <taxon>Actinomycetota</taxon>
        <taxon>Actinomycetes</taxon>
        <taxon>Kitasatosporales</taxon>
        <taxon>Streptomycetaceae</taxon>
        <taxon>Streptomyces</taxon>
        <taxon>Streptomyces rochei group</taxon>
    </lineage>
</organism>
<name>A0ABP6K352_9ACTN</name>
<sequence>MPAWDAPNMAPWSTVAVRGAYTAPGRLVRTVDAVRDAERTRDAVGCPGTADGEERGGHEQRGGGVREGRRETDQGGAEDERRLVERSLERQDGADEPFVGTAPAGERDRSRTRHRADLGNARSGERADERERERTDAAEGGDHESGDGDRVDEGGGQDDGALSVTVRHPAQQRPAGRPARRERAADQACRGEAAAGLGDQQAAGLTHGGRQPAEERHAGSTGPVRETTSRYVCRVPGIGRT</sequence>
<dbReference type="EMBL" id="BAAAUD010000056">
    <property type="protein sequence ID" value="GAA2965234.1"/>
    <property type="molecule type" value="Genomic_DNA"/>
</dbReference>
<comment type="caution">
    <text evidence="2">The sequence shown here is derived from an EMBL/GenBank/DDBJ whole genome shotgun (WGS) entry which is preliminary data.</text>
</comment>
<protein>
    <submittedName>
        <fullName evidence="2">Uncharacterized protein</fullName>
    </submittedName>
</protein>
<keyword evidence="3" id="KW-1185">Reference proteome</keyword>
<accession>A0ABP6K352</accession>
<reference evidence="3" key="1">
    <citation type="journal article" date="2019" name="Int. J. Syst. Evol. Microbiol.">
        <title>The Global Catalogue of Microorganisms (GCM) 10K type strain sequencing project: providing services to taxonomists for standard genome sequencing and annotation.</title>
        <authorList>
            <consortium name="The Broad Institute Genomics Platform"/>
            <consortium name="The Broad Institute Genome Sequencing Center for Infectious Disease"/>
            <person name="Wu L."/>
            <person name="Ma J."/>
        </authorList>
    </citation>
    <scope>NUCLEOTIDE SEQUENCE [LARGE SCALE GENOMIC DNA]</scope>
    <source>
        <strain evidence="3">JCM 9088</strain>
    </source>
</reference>
<evidence type="ECO:0000256" key="1">
    <source>
        <dbReference type="SAM" id="MobiDB-lite"/>
    </source>
</evidence>
<feature type="region of interest" description="Disordered" evidence="1">
    <location>
        <begin position="37"/>
        <end position="241"/>
    </location>
</feature>
<gene>
    <name evidence="2" type="ORF">GCM10010446_58650</name>
</gene>
<evidence type="ECO:0000313" key="3">
    <source>
        <dbReference type="Proteomes" id="UP001500403"/>
    </source>
</evidence>
<dbReference type="Proteomes" id="UP001500403">
    <property type="component" value="Unassembled WGS sequence"/>
</dbReference>
<feature type="compositionally biased region" description="Low complexity" evidence="1">
    <location>
        <begin position="191"/>
        <end position="205"/>
    </location>
</feature>
<proteinExistence type="predicted"/>
<feature type="compositionally biased region" description="Basic and acidic residues" evidence="1">
    <location>
        <begin position="123"/>
        <end position="153"/>
    </location>
</feature>